<keyword evidence="2" id="KW-0805">Transcription regulation</keyword>
<dbReference type="GO" id="GO:0032993">
    <property type="term" value="C:protein-DNA complex"/>
    <property type="evidence" value="ECO:0007669"/>
    <property type="project" value="TreeGrafter"/>
</dbReference>
<comment type="caution">
    <text evidence="7">The sequence shown here is derived from an EMBL/GenBank/DDBJ whole genome shotgun (WGS) entry which is preliminary data.</text>
</comment>
<organism evidence="7 8">
    <name type="scientific">Actinacidiphila oryziradicis</name>
    <dbReference type="NCBI Taxonomy" id="2571141"/>
    <lineage>
        <taxon>Bacteria</taxon>
        <taxon>Bacillati</taxon>
        <taxon>Actinomycetota</taxon>
        <taxon>Actinomycetes</taxon>
        <taxon>Kitasatosporales</taxon>
        <taxon>Streptomycetaceae</taxon>
        <taxon>Actinacidiphila</taxon>
    </lineage>
</organism>
<evidence type="ECO:0000259" key="6">
    <source>
        <dbReference type="PROSITE" id="PS50931"/>
    </source>
</evidence>
<proteinExistence type="inferred from homology"/>
<evidence type="ECO:0000256" key="1">
    <source>
        <dbReference type="ARBA" id="ARBA00009437"/>
    </source>
</evidence>
<protein>
    <submittedName>
        <fullName evidence="7">LysR family transcriptional regulator</fullName>
    </submittedName>
</protein>
<dbReference type="CDD" id="cd08414">
    <property type="entry name" value="PBP2_LTTR_aromatics_like"/>
    <property type="match status" value="1"/>
</dbReference>
<dbReference type="Gene3D" id="3.40.190.10">
    <property type="entry name" value="Periplasmic binding protein-like II"/>
    <property type="match status" value="2"/>
</dbReference>
<reference evidence="7 8" key="1">
    <citation type="submission" date="2019-04" db="EMBL/GenBank/DDBJ databases">
        <title>Streptomyces oryziradicis sp. nov., a novel actinomycete isolated from rhizosphere soil of rice (Oryza sativa L.).</title>
        <authorList>
            <person name="Li C."/>
        </authorList>
    </citation>
    <scope>NUCLEOTIDE SEQUENCE [LARGE SCALE GENOMIC DNA]</scope>
    <source>
        <strain evidence="7 8">NEAU-C40</strain>
    </source>
</reference>
<dbReference type="OrthoDB" id="79118at2"/>
<keyword evidence="8" id="KW-1185">Reference proteome</keyword>
<dbReference type="InterPro" id="IPR036388">
    <property type="entry name" value="WH-like_DNA-bd_sf"/>
</dbReference>
<dbReference type="AlphaFoldDB" id="A0A4U0S234"/>
<dbReference type="SUPFAM" id="SSF53850">
    <property type="entry name" value="Periplasmic binding protein-like II"/>
    <property type="match status" value="1"/>
</dbReference>
<dbReference type="Proteomes" id="UP000305778">
    <property type="component" value="Unassembled WGS sequence"/>
</dbReference>
<dbReference type="PANTHER" id="PTHR30346:SF0">
    <property type="entry name" value="HCA OPERON TRANSCRIPTIONAL ACTIVATOR HCAR"/>
    <property type="match status" value="1"/>
</dbReference>
<dbReference type="InterPro" id="IPR036390">
    <property type="entry name" value="WH_DNA-bd_sf"/>
</dbReference>
<evidence type="ECO:0000313" key="8">
    <source>
        <dbReference type="Proteomes" id="UP000305778"/>
    </source>
</evidence>
<keyword evidence="4" id="KW-0804">Transcription</keyword>
<dbReference type="EMBL" id="SUMC01000061">
    <property type="protein sequence ID" value="TKA02892.1"/>
    <property type="molecule type" value="Genomic_DNA"/>
</dbReference>
<keyword evidence="3" id="KW-0238">DNA-binding</keyword>
<dbReference type="InterPro" id="IPR000847">
    <property type="entry name" value="LysR_HTH_N"/>
</dbReference>
<gene>
    <name evidence="7" type="ORF">FCI23_38270</name>
</gene>
<dbReference type="Pfam" id="PF03466">
    <property type="entry name" value="LysR_substrate"/>
    <property type="match status" value="1"/>
</dbReference>
<dbReference type="GO" id="GO:0003677">
    <property type="term" value="F:DNA binding"/>
    <property type="evidence" value="ECO:0007669"/>
    <property type="project" value="UniProtKB-KW"/>
</dbReference>
<evidence type="ECO:0000313" key="7">
    <source>
        <dbReference type="EMBL" id="TKA02892.1"/>
    </source>
</evidence>
<evidence type="ECO:0000256" key="2">
    <source>
        <dbReference type="ARBA" id="ARBA00023015"/>
    </source>
</evidence>
<comment type="similarity">
    <text evidence="1">Belongs to the LysR transcriptional regulatory family.</text>
</comment>
<evidence type="ECO:0000256" key="4">
    <source>
        <dbReference type="ARBA" id="ARBA00023163"/>
    </source>
</evidence>
<sequence length="351" mass="38798">MPHDHHPLWLIDSLILMTQDEVKSGSFPLASLGVRRDPSTHQLRLFLVLAQELHFGRAATRLFMTQPAFSQQIRALERILSLDLVDRTSRKVALTPAGQALIADARSVVEASDQLRRTADFQARTMAGYVTIGSVEAVTAMSPIPQVLEDIRARYPQLDIRIRRLSFAEFTDAILQGDVDAAFVFLPVPEGIQVQPLDTGPRCAAMASNDPLASQPTLTLDQLSDRPCIGWSPQIPKVWRNFWSADPRPDGSPARYSPHAVRDYDSALPLIALGEGIQLPPDTARHLYPRPGVTYVDVTGLPPWTTALAWLPKNRDTPIVTTLRQTARTATLGHRHLPPSARKDTVNLADS</sequence>
<feature type="region of interest" description="Disordered" evidence="5">
    <location>
        <begin position="331"/>
        <end position="351"/>
    </location>
</feature>
<dbReference type="PROSITE" id="PS50931">
    <property type="entry name" value="HTH_LYSR"/>
    <property type="match status" value="1"/>
</dbReference>
<evidence type="ECO:0000256" key="5">
    <source>
        <dbReference type="SAM" id="MobiDB-lite"/>
    </source>
</evidence>
<dbReference type="GO" id="GO:0003700">
    <property type="term" value="F:DNA-binding transcription factor activity"/>
    <property type="evidence" value="ECO:0007669"/>
    <property type="project" value="InterPro"/>
</dbReference>
<name>A0A4U0S234_9ACTN</name>
<dbReference type="PRINTS" id="PR00039">
    <property type="entry name" value="HTHLYSR"/>
</dbReference>
<feature type="domain" description="HTH lysR-type" evidence="6">
    <location>
        <begin position="38"/>
        <end position="95"/>
    </location>
</feature>
<dbReference type="PANTHER" id="PTHR30346">
    <property type="entry name" value="TRANSCRIPTIONAL DUAL REGULATOR HCAR-RELATED"/>
    <property type="match status" value="1"/>
</dbReference>
<evidence type="ECO:0000256" key="3">
    <source>
        <dbReference type="ARBA" id="ARBA00023125"/>
    </source>
</evidence>
<dbReference type="SUPFAM" id="SSF46785">
    <property type="entry name" value="Winged helix' DNA-binding domain"/>
    <property type="match status" value="1"/>
</dbReference>
<dbReference type="FunFam" id="1.10.10.10:FF:000001">
    <property type="entry name" value="LysR family transcriptional regulator"/>
    <property type="match status" value="1"/>
</dbReference>
<dbReference type="InterPro" id="IPR005119">
    <property type="entry name" value="LysR_subst-bd"/>
</dbReference>
<dbReference type="Pfam" id="PF00126">
    <property type="entry name" value="HTH_1"/>
    <property type="match status" value="1"/>
</dbReference>
<accession>A0A4U0S234</accession>
<dbReference type="Gene3D" id="1.10.10.10">
    <property type="entry name" value="Winged helix-like DNA-binding domain superfamily/Winged helix DNA-binding domain"/>
    <property type="match status" value="1"/>
</dbReference>